<dbReference type="CDD" id="cd05233">
    <property type="entry name" value="SDR_c"/>
    <property type="match status" value="1"/>
</dbReference>
<protein>
    <submittedName>
        <fullName evidence="4">SDR family NAD(P)-dependent oxidoreductase</fullName>
    </submittedName>
</protein>
<dbReference type="EMBL" id="CP130613">
    <property type="protein sequence ID" value="WKW14241.1"/>
    <property type="molecule type" value="Genomic_DNA"/>
</dbReference>
<feature type="domain" description="Ketoreductase" evidence="3">
    <location>
        <begin position="8"/>
        <end position="218"/>
    </location>
</feature>
<dbReference type="RefSeq" id="WP_367887030.1">
    <property type="nucleotide sequence ID" value="NZ_CP130612.1"/>
</dbReference>
<evidence type="ECO:0000256" key="2">
    <source>
        <dbReference type="ARBA" id="ARBA00023002"/>
    </source>
</evidence>
<name>A0AA49JSV0_9BACT</name>
<proteinExistence type="inferred from homology"/>
<evidence type="ECO:0000313" key="6">
    <source>
        <dbReference type="Proteomes" id="UP001229955"/>
    </source>
</evidence>
<dbReference type="Proteomes" id="UP001229955">
    <property type="component" value="Chromosome"/>
</dbReference>
<accession>A0AA49JYD8</accession>
<dbReference type="GO" id="GO:0016020">
    <property type="term" value="C:membrane"/>
    <property type="evidence" value="ECO:0007669"/>
    <property type="project" value="TreeGrafter"/>
</dbReference>
<dbReference type="PANTHER" id="PTHR44196:SF1">
    <property type="entry name" value="DEHYDROGENASE_REDUCTASE SDR FAMILY MEMBER 7B"/>
    <property type="match status" value="1"/>
</dbReference>
<evidence type="ECO:0000256" key="1">
    <source>
        <dbReference type="ARBA" id="ARBA00006484"/>
    </source>
</evidence>
<dbReference type="InterPro" id="IPR036291">
    <property type="entry name" value="NAD(P)-bd_dom_sf"/>
</dbReference>
<evidence type="ECO:0000313" key="4">
    <source>
        <dbReference type="EMBL" id="WKW11331.1"/>
    </source>
</evidence>
<dbReference type="AlphaFoldDB" id="A0AA49JSV0"/>
<sequence length="239" mass="24674">MTLPLAGRTALVTGASRGIGAAVARALASAGARVALVSRSQAALEAVAATLPHAPVVIADDLLQPIAATTVAAAATEAFGATPDIVVLAAGTFPLGPVDAIAEDELETAFGLNAIAPLRLVRAFLPAMRARDTGHVVFLGSLADRHVFPSNAVYAATKHALRATAEAVRAESRGSGVRCTLVSPAATDTPIWDPHDPDAQAHLPNRDEMLRPEDVADAVLWSVTRPPAVNLDEIRLSRS</sequence>
<keyword evidence="6" id="KW-1185">Reference proteome</keyword>
<dbReference type="PANTHER" id="PTHR44196">
    <property type="entry name" value="DEHYDROGENASE/REDUCTASE SDR FAMILY MEMBER 7B"/>
    <property type="match status" value="1"/>
</dbReference>
<comment type="similarity">
    <text evidence="1">Belongs to the short-chain dehydrogenases/reductases (SDR) family.</text>
</comment>
<dbReference type="InterPro" id="IPR002347">
    <property type="entry name" value="SDR_fam"/>
</dbReference>
<gene>
    <name evidence="4" type="ORF">Strain138_000573</name>
    <name evidence="5" type="ORF">Strain318_000573</name>
</gene>
<organism evidence="4">
    <name type="scientific">Pseudogemmatithrix spongiicola</name>
    <dbReference type="NCBI Taxonomy" id="3062599"/>
    <lineage>
        <taxon>Bacteria</taxon>
        <taxon>Pseudomonadati</taxon>
        <taxon>Gemmatimonadota</taxon>
        <taxon>Gemmatimonadia</taxon>
        <taxon>Gemmatimonadales</taxon>
        <taxon>Gemmatimonadaceae</taxon>
        <taxon>Pseudogemmatithrix</taxon>
    </lineage>
</organism>
<evidence type="ECO:0000259" key="3">
    <source>
        <dbReference type="SMART" id="SM00822"/>
    </source>
</evidence>
<keyword evidence="2" id="KW-0560">Oxidoreductase</keyword>
<dbReference type="EMBL" id="CP130612">
    <property type="protein sequence ID" value="WKW11331.1"/>
    <property type="molecule type" value="Genomic_DNA"/>
</dbReference>
<dbReference type="InterPro" id="IPR057326">
    <property type="entry name" value="KR_dom"/>
</dbReference>
<dbReference type="GO" id="GO:0016491">
    <property type="term" value="F:oxidoreductase activity"/>
    <property type="evidence" value="ECO:0007669"/>
    <property type="project" value="UniProtKB-KW"/>
</dbReference>
<dbReference type="KEGG" id="pspc:Strain318_000573"/>
<dbReference type="SMART" id="SM00822">
    <property type="entry name" value="PKS_KR"/>
    <property type="match status" value="1"/>
</dbReference>
<dbReference type="SUPFAM" id="SSF51735">
    <property type="entry name" value="NAD(P)-binding Rossmann-fold domains"/>
    <property type="match status" value="1"/>
</dbReference>
<accession>A0AA49JSV0</accession>
<dbReference type="Pfam" id="PF00106">
    <property type="entry name" value="adh_short"/>
    <property type="match status" value="1"/>
</dbReference>
<dbReference type="PRINTS" id="PR00081">
    <property type="entry name" value="GDHRDH"/>
</dbReference>
<evidence type="ECO:0000313" key="5">
    <source>
        <dbReference type="EMBL" id="WKW14241.1"/>
    </source>
</evidence>
<dbReference type="Gene3D" id="3.40.50.720">
    <property type="entry name" value="NAD(P)-binding Rossmann-like Domain"/>
    <property type="match status" value="1"/>
</dbReference>
<reference evidence="4" key="1">
    <citation type="submission" date="2023-07" db="EMBL/GenBank/DDBJ databases">
        <authorList>
            <person name="Haufschild T."/>
            <person name="Kallscheuer N."/>
            <person name="Hammer J."/>
            <person name="Kohn T."/>
            <person name="Kabuu M."/>
            <person name="Jogler M."/>
            <person name="Wohfarth N."/>
            <person name="Heuer A."/>
            <person name="Rohde M."/>
            <person name="van Teeseling M.C.F."/>
            <person name="Jogler C."/>
        </authorList>
    </citation>
    <scope>NUCLEOTIDE SEQUENCE</scope>
    <source>
        <strain evidence="4">Strain 138</strain>
        <strain evidence="5">Strain 318</strain>
    </source>
</reference>